<evidence type="ECO:0000313" key="11">
    <source>
        <dbReference type="EMBL" id="KAH7935022.1"/>
    </source>
</evidence>
<evidence type="ECO:0000256" key="2">
    <source>
        <dbReference type="ARBA" id="ARBA00005988"/>
    </source>
</evidence>
<gene>
    <name evidence="11" type="ORF">HPB52_002667</name>
</gene>
<comment type="caution">
    <text evidence="11">The sequence shown here is derived from an EMBL/GenBank/DDBJ whole genome shotgun (WGS) entry which is preliminary data.</text>
</comment>
<name>A0A9D4PB56_RHISA</name>
<evidence type="ECO:0000256" key="4">
    <source>
        <dbReference type="ARBA" id="ARBA00022670"/>
    </source>
</evidence>
<dbReference type="Gene3D" id="2.60.40.1120">
    <property type="entry name" value="Carboxypeptidase-like, regulatory domain"/>
    <property type="match status" value="1"/>
</dbReference>
<dbReference type="PRINTS" id="PR00765">
    <property type="entry name" value="CRBOXYPTASEA"/>
</dbReference>
<reference evidence="11" key="1">
    <citation type="journal article" date="2020" name="Cell">
        <title>Large-Scale Comparative Analyses of Tick Genomes Elucidate Their Genetic Diversity and Vector Capacities.</title>
        <authorList>
            <consortium name="Tick Genome and Microbiome Consortium (TIGMIC)"/>
            <person name="Jia N."/>
            <person name="Wang J."/>
            <person name="Shi W."/>
            <person name="Du L."/>
            <person name="Sun Y."/>
            <person name="Zhan W."/>
            <person name="Jiang J.F."/>
            <person name="Wang Q."/>
            <person name="Zhang B."/>
            <person name="Ji P."/>
            <person name="Bell-Sakyi L."/>
            <person name="Cui X.M."/>
            <person name="Yuan T.T."/>
            <person name="Jiang B.G."/>
            <person name="Yang W.F."/>
            <person name="Lam T.T."/>
            <person name="Chang Q.C."/>
            <person name="Ding S.J."/>
            <person name="Wang X.J."/>
            <person name="Zhu J.G."/>
            <person name="Ruan X.D."/>
            <person name="Zhao L."/>
            <person name="Wei J.T."/>
            <person name="Ye R.Z."/>
            <person name="Que T.C."/>
            <person name="Du C.H."/>
            <person name="Zhou Y.H."/>
            <person name="Cheng J.X."/>
            <person name="Dai P.F."/>
            <person name="Guo W.B."/>
            <person name="Han X.H."/>
            <person name="Huang E.J."/>
            <person name="Li L.F."/>
            <person name="Wei W."/>
            <person name="Gao Y.C."/>
            <person name="Liu J.Z."/>
            <person name="Shao H.Z."/>
            <person name="Wang X."/>
            <person name="Wang C.C."/>
            <person name="Yang T.C."/>
            <person name="Huo Q.B."/>
            <person name="Li W."/>
            <person name="Chen H.Y."/>
            <person name="Chen S.E."/>
            <person name="Zhou L.G."/>
            <person name="Ni X.B."/>
            <person name="Tian J.H."/>
            <person name="Sheng Y."/>
            <person name="Liu T."/>
            <person name="Pan Y.S."/>
            <person name="Xia L.Y."/>
            <person name="Li J."/>
            <person name="Zhao F."/>
            <person name="Cao W.C."/>
        </authorList>
    </citation>
    <scope>NUCLEOTIDE SEQUENCE</scope>
    <source>
        <strain evidence="11">Rsan-2018</strain>
    </source>
</reference>
<dbReference type="EMBL" id="JABSTV010001255">
    <property type="protein sequence ID" value="KAH7935022.1"/>
    <property type="molecule type" value="Genomic_DNA"/>
</dbReference>
<dbReference type="GO" id="GO:0006518">
    <property type="term" value="P:peptide metabolic process"/>
    <property type="evidence" value="ECO:0007669"/>
    <property type="project" value="TreeGrafter"/>
</dbReference>
<dbReference type="CDD" id="cd11308">
    <property type="entry name" value="Peptidase_M14NE-CP-C_like"/>
    <property type="match status" value="1"/>
</dbReference>
<dbReference type="PANTHER" id="PTHR11532">
    <property type="entry name" value="PROTEASE M14 CARBOXYPEPTIDASE"/>
    <property type="match status" value="1"/>
</dbReference>
<dbReference type="InterPro" id="IPR050753">
    <property type="entry name" value="Peptidase_M14_domain"/>
</dbReference>
<dbReference type="InterPro" id="IPR000834">
    <property type="entry name" value="Peptidase_M14"/>
</dbReference>
<dbReference type="InterPro" id="IPR008969">
    <property type="entry name" value="CarboxyPept-like_regulatory"/>
</dbReference>
<dbReference type="InterPro" id="IPR057246">
    <property type="entry name" value="CARBOXYPEPT_ZN_1"/>
</dbReference>
<keyword evidence="8" id="KW-0325">Glycoprotein</keyword>
<dbReference type="FunFam" id="3.40.630.10:FF:000020">
    <property type="entry name" value="Carboxypeptidase D"/>
    <property type="match status" value="1"/>
</dbReference>
<evidence type="ECO:0000256" key="1">
    <source>
        <dbReference type="ARBA" id="ARBA00001947"/>
    </source>
</evidence>
<keyword evidence="3" id="KW-0121">Carboxypeptidase</keyword>
<dbReference type="SUPFAM" id="SSF49464">
    <property type="entry name" value="Carboxypeptidase regulatory domain-like"/>
    <property type="match status" value="1"/>
</dbReference>
<dbReference type="AlphaFoldDB" id="A0A9D4PB56"/>
<dbReference type="Gene3D" id="3.40.630.10">
    <property type="entry name" value="Zn peptidases"/>
    <property type="match status" value="1"/>
</dbReference>
<keyword evidence="5" id="KW-0479">Metal-binding</keyword>
<dbReference type="VEuPathDB" id="VectorBase:RSAN_031253"/>
<evidence type="ECO:0000313" key="12">
    <source>
        <dbReference type="Proteomes" id="UP000821837"/>
    </source>
</evidence>
<comment type="cofactor">
    <cofactor evidence="1">
        <name>Zn(2+)</name>
        <dbReference type="ChEBI" id="CHEBI:29105"/>
    </cofactor>
</comment>
<feature type="active site" description="Proton donor/acceptor" evidence="9">
    <location>
        <position position="258"/>
    </location>
</feature>
<dbReference type="SUPFAM" id="SSF53187">
    <property type="entry name" value="Zn-dependent exopeptidases"/>
    <property type="match status" value="1"/>
</dbReference>
<dbReference type="Pfam" id="PF13620">
    <property type="entry name" value="CarboxypepD_reg"/>
    <property type="match status" value="1"/>
</dbReference>
<keyword evidence="12" id="KW-1185">Reference proteome</keyword>
<dbReference type="GO" id="GO:0008270">
    <property type="term" value="F:zinc ion binding"/>
    <property type="evidence" value="ECO:0007669"/>
    <property type="project" value="InterPro"/>
</dbReference>
<dbReference type="PROSITE" id="PS52035">
    <property type="entry name" value="PEPTIDASE_M14"/>
    <property type="match status" value="1"/>
</dbReference>
<keyword evidence="6" id="KW-0378">Hydrolase</keyword>
<dbReference type="Proteomes" id="UP000821837">
    <property type="component" value="Unassembled WGS sequence"/>
</dbReference>
<organism evidence="11 12">
    <name type="scientific">Rhipicephalus sanguineus</name>
    <name type="common">Brown dog tick</name>
    <name type="synonym">Ixodes sanguineus</name>
    <dbReference type="NCBI Taxonomy" id="34632"/>
    <lineage>
        <taxon>Eukaryota</taxon>
        <taxon>Metazoa</taxon>
        <taxon>Ecdysozoa</taxon>
        <taxon>Arthropoda</taxon>
        <taxon>Chelicerata</taxon>
        <taxon>Arachnida</taxon>
        <taxon>Acari</taxon>
        <taxon>Parasitiformes</taxon>
        <taxon>Ixodida</taxon>
        <taxon>Ixodoidea</taxon>
        <taxon>Ixodidae</taxon>
        <taxon>Rhipicephalinae</taxon>
        <taxon>Rhipicephalus</taxon>
        <taxon>Rhipicephalus</taxon>
    </lineage>
</organism>
<keyword evidence="7" id="KW-0862">Zinc</keyword>
<dbReference type="GO" id="GO:0016485">
    <property type="term" value="P:protein processing"/>
    <property type="evidence" value="ECO:0007669"/>
    <property type="project" value="TreeGrafter"/>
</dbReference>
<protein>
    <recommendedName>
        <fullName evidence="10">Peptidase M14 domain-containing protein</fullName>
    </recommendedName>
</protein>
<dbReference type="CDD" id="cd03858">
    <property type="entry name" value="M14_CP_N-E_like"/>
    <property type="match status" value="1"/>
</dbReference>
<sequence>MTAFLKETSERYPGFTKLYSIGKSVEGRDLWVLLVTKDPDNEILLKPNVKYVANMHGDEAVGRQMMVYLISHLLTQYNLDPYVRHLVDNTRIHIMPSMNPDGYAVAKEGTCKDLNGRNNARGVDLNRNFPNIYHTQKEQQQPETASVRRWSREIPFVLAGTLHGGVLVASYPYDHAKFFVPELETEAQASLTPDNDVFRHLAEVYSFNHARMHLGAPCFTNGQRFDNGTTNGATWYFFEGSMADYNYIHEGCLDVTLEISCCKFPRRSELAGMWEENRQPLLAYLGEVHKGELSVPLPPILSIGVRGIIKDDNGVPVTHASLRIADRRSNFKTSSRGEYWRILRPGNYTLEVTAPGFQEAREHFSVSEEKVTILNVTLKALHKESTNDIVQDTVG</sequence>
<dbReference type="GO" id="GO:0005615">
    <property type="term" value="C:extracellular space"/>
    <property type="evidence" value="ECO:0007669"/>
    <property type="project" value="TreeGrafter"/>
</dbReference>
<evidence type="ECO:0000256" key="7">
    <source>
        <dbReference type="ARBA" id="ARBA00022833"/>
    </source>
</evidence>
<dbReference type="PANTHER" id="PTHR11532:SF84">
    <property type="entry name" value="CARBOXYPEPTIDASE M"/>
    <property type="match status" value="1"/>
</dbReference>
<dbReference type="SMART" id="SM00631">
    <property type="entry name" value="Zn_pept"/>
    <property type="match status" value="1"/>
</dbReference>
<evidence type="ECO:0000256" key="5">
    <source>
        <dbReference type="ARBA" id="ARBA00022723"/>
    </source>
</evidence>
<keyword evidence="4" id="KW-0645">Protease</keyword>
<evidence type="ECO:0000256" key="6">
    <source>
        <dbReference type="ARBA" id="ARBA00022801"/>
    </source>
</evidence>
<evidence type="ECO:0000256" key="9">
    <source>
        <dbReference type="PROSITE-ProRule" id="PRU01379"/>
    </source>
</evidence>
<reference evidence="11" key="2">
    <citation type="submission" date="2021-09" db="EMBL/GenBank/DDBJ databases">
        <authorList>
            <person name="Jia N."/>
            <person name="Wang J."/>
            <person name="Shi W."/>
            <person name="Du L."/>
            <person name="Sun Y."/>
            <person name="Zhan W."/>
            <person name="Jiang J."/>
            <person name="Wang Q."/>
            <person name="Zhang B."/>
            <person name="Ji P."/>
            <person name="Sakyi L.B."/>
            <person name="Cui X."/>
            <person name="Yuan T."/>
            <person name="Jiang B."/>
            <person name="Yang W."/>
            <person name="Lam T.T.-Y."/>
            <person name="Chang Q."/>
            <person name="Ding S."/>
            <person name="Wang X."/>
            <person name="Zhu J."/>
            <person name="Ruan X."/>
            <person name="Zhao L."/>
            <person name="Wei J."/>
            <person name="Que T."/>
            <person name="Du C."/>
            <person name="Cheng J."/>
            <person name="Dai P."/>
            <person name="Han X."/>
            <person name="Huang E."/>
            <person name="Gao Y."/>
            <person name="Liu J."/>
            <person name="Shao H."/>
            <person name="Ye R."/>
            <person name="Li L."/>
            <person name="Wei W."/>
            <person name="Wang X."/>
            <person name="Wang C."/>
            <person name="Huo Q."/>
            <person name="Li W."/>
            <person name="Guo W."/>
            <person name="Chen H."/>
            <person name="Chen S."/>
            <person name="Zhou L."/>
            <person name="Zhou L."/>
            <person name="Ni X."/>
            <person name="Tian J."/>
            <person name="Zhou Y."/>
            <person name="Sheng Y."/>
            <person name="Liu T."/>
            <person name="Pan Y."/>
            <person name="Xia L."/>
            <person name="Li J."/>
            <person name="Zhao F."/>
            <person name="Cao W."/>
        </authorList>
    </citation>
    <scope>NUCLEOTIDE SEQUENCE</scope>
    <source>
        <strain evidence="11">Rsan-2018</strain>
        <tissue evidence="11">Larvae</tissue>
    </source>
</reference>
<evidence type="ECO:0000259" key="10">
    <source>
        <dbReference type="PROSITE" id="PS52035"/>
    </source>
</evidence>
<comment type="similarity">
    <text evidence="2 9">Belongs to the peptidase M14 family.</text>
</comment>
<dbReference type="Pfam" id="PF00246">
    <property type="entry name" value="Peptidase_M14"/>
    <property type="match status" value="1"/>
</dbReference>
<proteinExistence type="inferred from homology"/>
<dbReference type="PROSITE" id="PS00132">
    <property type="entry name" value="CARBOXYPEPT_ZN_1"/>
    <property type="match status" value="1"/>
</dbReference>
<accession>A0A9D4PB56</accession>
<dbReference type="GO" id="GO:0004181">
    <property type="term" value="F:metallocarboxypeptidase activity"/>
    <property type="evidence" value="ECO:0007669"/>
    <property type="project" value="InterPro"/>
</dbReference>
<evidence type="ECO:0000256" key="8">
    <source>
        <dbReference type="ARBA" id="ARBA00023180"/>
    </source>
</evidence>
<evidence type="ECO:0000256" key="3">
    <source>
        <dbReference type="ARBA" id="ARBA00022645"/>
    </source>
</evidence>
<feature type="domain" description="Peptidase M14" evidence="10">
    <location>
        <begin position="1"/>
        <end position="288"/>
    </location>
</feature>